<gene>
    <name evidence="1" type="ORF">T552_02693</name>
</gene>
<dbReference type="VEuPathDB" id="FungiDB:T552_02693"/>
<evidence type="ECO:0000313" key="1">
    <source>
        <dbReference type="EMBL" id="KTW26686.1"/>
    </source>
</evidence>
<dbReference type="GeneID" id="28937427"/>
<dbReference type="EMBL" id="LFVZ01000012">
    <property type="protein sequence ID" value="KTW26686.1"/>
    <property type="molecule type" value="Genomic_DNA"/>
</dbReference>
<protein>
    <submittedName>
        <fullName evidence="1">Uncharacterized protein</fullName>
    </submittedName>
</protein>
<accession>A0A0W4ZEB0</accession>
<dbReference type="RefSeq" id="XP_018225021.1">
    <property type="nucleotide sequence ID" value="XM_018371224.1"/>
</dbReference>
<comment type="caution">
    <text evidence="1">The sequence shown here is derived from an EMBL/GenBank/DDBJ whole genome shotgun (WGS) entry which is preliminary data.</text>
</comment>
<sequence length="56" mass="6615">MKIPLQLFSNNKIRIRLSDEEAIDYAFVDSDNENSKKCSHYKILKSIDRKNSEQIQ</sequence>
<evidence type="ECO:0000313" key="2">
    <source>
        <dbReference type="Proteomes" id="UP000054454"/>
    </source>
</evidence>
<organism evidence="1 2">
    <name type="scientific">Pneumocystis carinii (strain B80)</name>
    <name type="common">Rat pneumocystis pneumonia agent</name>
    <name type="synonym">Pneumocystis carinii f. sp. carinii</name>
    <dbReference type="NCBI Taxonomy" id="1408658"/>
    <lineage>
        <taxon>Eukaryota</taxon>
        <taxon>Fungi</taxon>
        <taxon>Dikarya</taxon>
        <taxon>Ascomycota</taxon>
        <taxon>Taphrinomycotina</taxon>
        <taxon>Pneumocystomycetes</taxon>
        <taxon>Pneumocystaceae</taxon>
        <taxon>Pneumocystis</taxon>
    </lineage>
</organism>
<reference evidence="2" key="1">
    <citation type="journal article" date="2016" name="Nat. Commun.">
        <title>Genome analysis of three Pneumocystis species reveals adaptation mechanisms to life exclusively in mammalian hosts.</title>
        <authorList>
            <person name="Ma L."/>
            <person name="Chen Z."/>
            <person name="Huang D.W."/>
            <person name="Kutty G."/>
            <person name="Ishihara M."/>
            <person name="Wang H."/>
            <person name="Abouelleil A."/>
            <person name="Bishop L."/>
            <person name="Davey E."/>
            <person name="Deng R."/>
            <person name="Deng X."/>
            <person name="Fan L."/>
            <person name="Fantoni G."/>
            <person name="Fitzgerald M."/>
            <person name="Gogineni E."/>
            <person name="Goldberg J.M."/>
            <person name="Handley G."/>
            <person name="Hu X."/>
            <person name="Huber C."/>
            <person name="Jiao X."/>
            <person name="Jones K."/>
            <person name="Levin J.Z."/>
            <person name="Liu Y."/>
            <person name="Macdonald P."/>
            <person name="Melnikov A."/>
            <person name="Raley C."/>
            <person name="Sassi M."/>
            <person name="Sherman B.T."/>
            <person name="Song X."/>
            <person name="Sykes S."/>
            <person name="Tran B."/>
            <person name="Walsh L."/>
            <person name="Xia Y."/>
            <person name="Yang J."/>
            <person name="Young S."/>
            <person name="Zeng Q."/>
            <person name="Zheng X."/>
            <person name="Stephens R."/>
            <person name="Nusbaum C."/>
            <person name="Birren B.W."/>
            <person name="Azadi P."/>
            <person name="Lempicki R.A."/>
            <person name="Cuomo C.A."/>
            <person name="Kovacs J.A."/>
        </authorList>
    </citation>
    <scope>NUCLEOTIDE SEQUENCE [LARGE SCALE GENOMIC DNA]</scope>
    <source>
        <strain evidence="2">B80</strain>
    </source>
</reference>
<name>A0A0W4ZEB0_PNEC8</name>
<dbReference type="Proteomes" id="UP000054454">
    <property type="component" value="Unassembled WGS sequence"/>
</dbReference>
<dbReference type="AlphaFoldDB" id="A0A0W4ZEB0"/>
<proteinExistence type="predicted"/>
<dbReference type="OrthoDB" id="5409734at2759"/>
<keyword evidence="2" id="KW-1185">Reference proteome</keyword>